<organism evidence="2 3">
    <name type="scientific">Thiothrix lacustris</name>
    <dbReference type="NCBI Taxonomy" id="525917"/>
    <lineage>
        <taxon>Bacteria</taxon>
        <taxon>Pseudomonadati</taxon>
        <taxon>Pseudomonadota</taxon>
        <taxon>Gammaproteobacteria</taxon>
        <taxon>Thiotrichales</taxon>
        <taxon>Thiotrichaceae</taxon>
        <taxon>Thiothrix</taxon>
    </lineage>
</organism>
<dbReference type="Gene3D" id="2.60.40.10">
    <property type="entry name" value="Immunoglobulins"/>
    <property type="match status" value="1"/>
</dbReference>
<evidence type="ECO:0008006" key="4">
    <source>
        <dbReference type="Google" id="ProtNLM"/>
    </source>
</evidence>
<evidence type="ECO:0000313" key="2">
    <source>
        <dbReference type="EMBL" id="OQX11624.1"/>
    </source>
</evidence>
<name>A0A1Y1QQS0_9GAMM</name>
<keyword evidence="1" id="KW-0732">Signal</keyword>
<gene>
    <name evidence="2" type="ORF">BWK73_17255</name>
</gene>
<feature type="chain" id="PRO_5012485787" description="Alpha-galactosidase NEW3 domain-containing protein" evidence="1">
    <location>
        <begin position="32"/>
        <end position="925"/>
    </location>
</feature>
<protein>
    <recommendedName>
        <fullName evidence="4">Alpha-galactosidase NEW3 domain-containing protein</fullName>
    </recommendedName>
</protein>
<proteinExistence type="predicted"/>
<feature type="signal peptide" evidence="1">
    <location>
        <begin position="1"/>
        <end position="31"/>
    </location>
</feature>
<dbReference type="Proteomes" id="UP000192491">
    <property type="component" value="Unassembled WGS sequence"/>
</dbReference>
<dbReference type="AlphaFoldDB" id="A0A1Y1QQS0"/>
<evidence type="ECO:0000256" key="1">
    <source>
        <dbReference type="SAM" id="SignalP"/>
    </source>
</evidence>
<dbReference type="InterPro" id="IPR013783">
    <property type="entry name" value="Ig-like_fold"/>
</dbReference>
<dbReference type="EMBL" id="MTEJ01000084">
    <property type="protein sequence ID" value="OQX11624.1"/>
    <property type="molecule type" value="Genomic_DNA"/>
</dbReference>
<accession>A0A1Y1QQS0</accession>
<reference evidence="2 3" key="1">
    <citation type="submission" date="2017-01" db="EMBL/GenBank/DDBJ databases">
        <title>Novel large sulfur bacteria in the metagenomes of groundwater-fed chemosynthetic microbial mats in the Lake Huron basin.</title>
        <authorList>
            <person name="Sharrar A.M."/>
            <person name="Flood B.E."/>
            <person name="Bailey J.V."/>
            <person name="Jones D.S."/>
            <person name="Biddanda B."/>
            <person name="Ruberg S.A."/>
            <person name="Marcus D.N."/>
            <person name="Dick G.J."/>
        </authorList>
    </citation>
    <scope>NUCLEOTIDE SEQUENCE [LARGE SCALE GENOMIC DNA]</scope>
    <source>
        <strain evidence="2">A8</strain>
    </source>
</reference>
<dbReference type="PROSITE" id="PS51257">
    <property type="entry name" value="PROKAR_LIPOPROTEIN"/>
    <property type="match status" value="1"/>
</dbReference>
<evidence type="ECO:0000313" key="3">
    <source>
        <dbReference type="Proteomes" id="UP000192491"/>
    </source>
</evidence>
<comment type="caution">
    <text evidence="2">The sequence shown here is derived from an EMBL/GenBank/DDBJ whole genome shotgun (WGS) entry which is preliminary data.</text>
</comment>
<sequence length="925" mass="101174">MSKSRWKAKARQASWALGVSVSVLVACPAFAADEVAITPSNRVFQTQGRGIVTLRFDVENRSGQTRDFIEQISLPAGWDLVSNLAPFPLAANARETRLIHVSVPRSATAGSFPVRYSVNARDNGSINGTETVNVSVDTVSSSELVMIATPPSLLGGNDYEATFQLRNTGNRAITYRLRVDDEDGYVKTVTPTTVTLQPGESSDIQVKGIIPPDITETTTHKFTLIAKGGGKVLEQDASIALISRTPKGLGKYHTLSGNLRLSYSGAGKSGGGQWQAEYQAQGALDKDGEHNVAVRLRNGQSSNTSHNDLQSEYQGRYWNDEWEVDAGHESFYAGRLSGNSVSGIGAEVTYHPKDKKGNKPLEARVFSGKSRPGIDTQEKATGAAVNYRFDELRTEIGASVLNHEKQGKPKQTITSANIGWTGSNLSVRAETAKDDDASAKAVDVTANWENIGANLNHVQGDTKFDGANADSKQTYGGITWRIDDDTSANLTANKTRDNLANDASREIRDSRSQEVKLTRKFGEERNIEISAGYRTRKEQDLRPTPTVNNTVKSAVLEYRHTVDELDWTAQWEQGKRDDKIKSSGAGSRQQLALNWRPDKQKSAGITWSRNNSLDSNTQSTAYGINGRYRINRKQDIDGYWQRSSSQDGTKSDSLSMSYRHELKNRHQLQLNTSHTRTNAATSTKDNYWRVEYVMPLDIPLRKRNDVGTLGGFAFYADTDEPAKDMVLNLDGQYAVTDAEGKYFYPDILAKDYQLQVDPSRTDGVSYMLGEEGGVRTVKVDPGKLNRLDLPLQPGASVNGYVRTYAVNKAAAAGKTGDVNTGLQVGDGLGGILLELQPLGDGAENRQAYKRLTDGDGSFSFLGIPPGQYQLVVVDTDKMPKHIRLEQTQFQLDLMAGEPQEIDIRAVPTEQTIQKVGPAGGLSVSG</sequence>
<dbReference type="SUPFAM" id="SSF117074">
    <property type="entry name" value="Hypothetical protein PA1324"/>
    <property type="match status" value="1"/>
</dbReference>